<evidence type="ECO:0000313" key="3">
    <source>
        <dbReference type="EMBL" id="CAK0826774.1"/>
    </source>
</evidence>
<feature type="transmembrane region" description="Helical" evidence="2">
    <location>
        <begin position="43"/>
        <end position="62"/>
    </location>
</feature>
<feature type="transmembrane region" description="Helical" evidence="2">
    <location>
        <begin position="12"/>
        <end position="31"/>
    </location>
</feature>
<evidence type="ECO:0000256" key="2">
    <source>
        <dbReference type="SAM" id="Phobius"/>
    </source>
</evidence>
<gene>
    <name evidence="3" type="ORF">PCOR1329_LOCUS26486</name>
</gene>
<keyword evidence="2" id="KW-0472">Membrane</keyword>
<dbReference type="Proteomes" id="UP001189429">
    <property type="component" value="Unassembled WGS sequence"/>
</dbReference>
<evidence type="ECO:0000313" key="4">
    <source>
        <dbReference type="Proteomes" id="UP001189429"/>
    </source>
</evidence>
<dbReference type="EMBL" id="CAUYUJ010009435">
    <property type="protein sequence ID" value="CAK0826774.1"/>
    <property type="molecule type" value="Genomic_DNA"/>
</dbReference>
<protein>
    <submittedName>
        <fullName evidence="3">Uncharacterized protein</fullName>
    </submittedName>
</protein>
<name>A0ABN9S729_9DINO</name>
<organism evidence="3 4">
    <name type="scientific">Prorocentrum cordatum</name>
    <dbReference type="NCBI Taxonomy" id="2364126"/>
    <lineage>
        <taxon>Eukaryota</taxon>
        <taxon>Sar</taxon>
        <taxon>Alveolata</taxon>
        <taxon>Dinophyceae</taxon>
        <taxon>Prorocentrales</taxon>
        <taxon>Prorocentraceae</taxon>
        <taxon>Prorocentrum</taxon>
    </lineage>
</organism>
<sequence>MLLIFVALSRFAPFLLLTVLQVTALLSEIAMVFSMRLLVFMKVLRLLSFPAVLMTIVEPLAFVEPWRLVVPSTLGGLLTLAFFVKASEVPLAFLALRSWVASLLLAVLKMAALLSVILLVFLMLPLVFVSLLGLLSIPAVLLRIVELLALVRPMQLAVLPSFVELLAFVGSRAYVMQVLRSVLALVRMESSVPAPSESVDHRLVAFPGGGVVTACQGVGVSDVLTAPPLRKMARGEGSEDDGDGSELPDDVHAPAFPIRAMSSAGPFDFVRGRMPPGTREEDNAINQFPHQPCTADTAMASFGSLASGFEGKLDTLTLHICKPLRLPKFA</sequence>
<comment type="caution">
    <text evidence="3">The sequence shown here is derived from an EMBL/GenBank/DDBJ whole genome shotgun (WGS) entry which is preliminary data.</text>
</comment>
<keyword evidence="2" id="KW-0812">Transmembrane</keyword>
<proteinExistence type="predicted"/>
<keyword evidence="2" id="KW-1133">Transmembrane helix</keyword>
<accession>A0ABN9S729</accession>
<keyword evidence="4" id="KW-1185">Reference proteome</keyword>
<reference evidence="3" key="1">
    <citation type="submission" date="2023-10" db="EMBL/GenBank/DDBJ databases">
        <authorList>
            <person name="Chen Y."/>
            <person name="Shah S."/>
            <person name="Dougan E. K."/>
            <person name="Thang M."/>
            <person name="Chan C."/>
        </authorList>
    </citation>
    <scope>NUCLEOTIDE SEQUENCE [LARGE SCALE GENOMIC DNA]</scope>
</reference>
<feature type="compositionally biased region" description="Acidic residues" evidence="1">
    <location>
        <begin position="238"/>
        <end position="248"/>
    </location>
</feature>
<evidence type="ECO:0000256" key="1">
    <source>
        <dbReference type="SAM" id="MobiDB-lite"/>
    </source>
</evidence>
<feature type="region of interest" description="Disordered" evidence="1">
    <location>
        <begin position="229"/>
        <end position="252"/>
    </location>
</feature>